<name>A0A6P7LEX5_BETSP</name>
<dbReference type="Gene3D" id="3.40.50.300">
    <property type="entry name" value="P-loop containing nucleotide triphosphate hydrolases"/>
    <property type="match status" value="1"/>
</dbReference>
<evidence type="ECO:0000313" key="1">
    <source>
        <dbReference type="Proteomes" id="UP000515150"/>
    </source>
</evidence>
<protein>
    <submittedName>
        <fullName evidence="2">Interferon-induced protein 44-like isoform X1</fullName>
    </submittedName>
</protein>
<dbReference type="PANTHER" id="PTHR14241:SF1">
    <property type="entry name" value="INTERFERON-INDUCED PROTEIN 44-RELATED"/>
    <property type="match status" value="1"/>
</dbReference>
<dbReference type="KEGG" id="bspl:114847031"/>
<dbReference type="AlphaFoldDB" id="A0A6P7LEX5"/>
<proteinExistence type="predicted"/>
<dbReference type="Proteomes" id="UP000515150">
    <property type="component" value="Chromosome 21"/>
</dbReference>
<dbReference type="InterPro" id="IPR027417">
    <property type="entry name" value="P-loop_NTPase"/>
</dbReference>
<dbReference type="PANTHER" id="PTHR14241">
    <property type="entry name" value="INTERFERON-INDUCED PROTEIN 44"/>
    <property type="match status" value="1"/>
</dbReference>
<reference evidence="2" key="1">
    <citation type="submission" date="2025-08" db="UniProtKB">
        <authorList>
            <consortium name="RefSeq"/>
        </authorList>
    </citation>
    <scope>IDENTIFICATION</scope>
</reference>
<dbReference type="GO" id="GO:0006955">
    <property type="term" value="P:immune response"/>
    <property type="evidence" value="ECO:0007669"/>
    <property type="project" value="TreeGrafter"/>
</dbReference>
<evidence type="ECO:0000313" key="2">
    <source>
        <dbReference type="RefSeq" id="XP_040924961.1"/>
    </source>
</evidence>
<sequence>MKRIKHKPLKINKNESTQTLFPEPWRNVPWGKEDLQEVKKQLNEMEIPHLRVLVYGPVGSGKSSFINSVSSVFRKRICSPSLVNANNDENSFTKKHKSTGIHIDDRKNSPSLLFSDIMGLEDGTKRGVSVEDVKLILEGHMKDDYKFNPVSPLSTDDPHYNPAPSKEDKVHVLVWVCSANATEINVSVVKKMKNIRETASEMGIPQFAVLTKIDEACAETEKDLKNVYRSKYVKQKMTNFSTTLGIPLNCIFPVKNYSDEIELDNDVDCLILSIVKKIIHFGNDFVNETVQEQNTE</sequence>
<dbReference type="SUPFAM" id="SSF52540">
    <property type="entry name" value="P-loop containing nucleoside triphosphate hydrolases"/>
    <property type="match status" value="1"/>
</dbReference>
<gene>
    <name evidence="2" type="primary">LOC114847031</name>
</gene>
<organism evidence="1 2">
    <name type="scientific">Betta splendens</name>
    <name type="common">Siamese fighting fish</name>
    <dbReference type="NCBI Taxonomy" id="158456"/>
    <lineage>
        <taxon>Eukaryota</taxon>
        <taxon>Metazoa</taxon>
        <taxon>Chordata</taxon>
        <taxon>Craniata</taxon>
        <taxon>Vertebrata</taxon>
        <taxon>Euteleostomi</taxon>
        <taxon>Actinopterygii</taxon>
        <taxon>Neopterygii</taxon>
        <taxon>Teleostei</taxon>
        <taxon>Neoteleostei</taxon>
        <taxon>Acanthomorphata</taxon>
        <taxon>Anabantaria</taxon>
        <taxon>Anabantiformes</taxon>
        <taxon>Anabantoidei</taxon>
        <taxon>Osphronemidae</taxon>
        <taxon>Betta</taxon>
    </lineage>
</organism>
<accession>A0A6P7LEX5</accession>
<keyword evidence="1" id="KW-1185">Reference proteome</keyword>
<dbReference type="FunCoup" id="A0A6P7LEX5">
    <property type="interactions" value="1"/>
</dbReference>
<dbReference type="RefSeq" id="XP_040924961.1">
    <property type="nucleotide sequence ID" value="XM_041069027.2"/>
</dbReference>
<dbReference type="GeneID" id="114847031"/>
<dbReference type="OrthoDB" id="25620at2759"/>